<proteinExistence type="inferred from homology"/>
<dbReference type="STRING" id="869209.Tresu_0456"/>
<evidence type="ECO:0000256" key="6">
    <source>
        <dbReference type="ARBA" id="ARBA00022982"/>
    </source>
</evidence>
<feature type="binding site" evidence="10">
    <location>
        <position position="57"/>
    </location>
    <ligand>
        <name>[4Fe-4S] cluster</name>
        <dbReference type="ChEBI" id="CHEBI:49883"/>
        <label>1</label>
    </ligand>
</feature>
<feature type="region of interest" description="Hydrophobic" evidence="10">
    <location>
        <begin position="1"/>
        <end position="26"/>
    </location>
</feature>
<dbReference type="Gene3D" id="1.10.15.40">
    <property type="entry name" value="Electron transport complex subunit B, putative Fe-S cluster"/>
    <property type="match status" value="1"/>
</dbReference>
<comment type="similarity">
    <text evidence="10">Belongs to the 4Fe4S bacterial-type ferredoxin family. RnfB subfamily.</text>
</comment>
<dbReference type="EMBL" id="CP002631">
    <property type="protein sequence ID" value="AEB13408.1"/>
    <property type="molecule type" value="Genomic_DNA"/>
</dbReference>
<evidence type="ECO:0000256" key="4">
    <source>
        <dbReference type="ARBA" id="ARBA00022737"/>
    </source>
</evidence>
<feature type="binding site" evidence="10">
    <location>
        <position position="149"/>
    </location>
    <ligand>
        <name>[4Fe-4S] cluster</name>
        <dbReference type="ChEBI" id="CHEBI:49883"/>
        <label>2</label>
    </ligand>
</feature>
<feature type="binding site" evidence="10">
    <location>
        <position position="52"/>
    </location>
    <ligand>
        <name>[4Fe-4S] cluster</name>
        <dbReference type="ChEBI" id="CHEBI:49883"/>
        <label>1</label>
    </ligand>
</feature>
<dbReference type="KEGG" id="tsu:Tresu_0456"/>
<dbReference type="Pfam" id="PF12838">
    <property type="entry name" value="Fer4_7"/>
    <property type="match status" value="1"/>
</dbReference>
<evidence type="ECO:0000256" key="3">
    <source>
        <dbReference type="ARBA" id="ARBA00022723"/>
    </source>
</evidence>
<dbReference type="GO" id="GO:0046872">
    <property type="term" value="F:metal ion binding"/>
    <property type="evidence" value="ECO:0007669"/>
    <property type="project" value="UniProtKB-KW"/>
</dbReference>
<comment type="subunit">
    <text evidence="10">The complex is composed of six subunits: RnfA, RnfB, RnfC, RnfD, RnfE and RnfG.</text>
</comment>
<keyword evidence="4 10" id="KW-0677">Repeat</keyword>
<dbReference type="Pfam" id="PF04060">
    <property type="entry name" value="FeS"/>
    <property type="match status" value="1"/>
</dbReference>
<dbReference type="InterPro" id="IPR007202">
    <property type="entry name" value="4Fe-4S_dom"/>
</dbReference>
<comment type="function">
    <text evidence="10">Part of a membrane-bound complex that couples electron transfer with translocation of ions across the membrane.</text>
</comment>
<comment type="caution">
    <text evidence="10">Lacks conserved residue(s) required for the propagation of feature annotation.</text>
</comment>
<feature type="binding site" evidence="10">
    <location>
        <position position="74"/>
    </location>
    <ligand>
        <name>[4Fe-4S] cluster</name>
        <dbReference type="ChEBI" id="CHEBI:49883"/>
        <label>1</label>
    </ligand>
</feature>
<dbReference type="PROSITE" id="PS00198">
    <property type="entry name" value="4FE4S_FER_1"/>
    <property type="match status" value="2"/>
</dbReference>
<keyword evidence="8 10" id="KW-0411">Iron-sulfur</keyword>
<keyword evidence="5 10" id="KW-1278">Translocase</keyword>
<name>F2NXT8_TRES6</name>
<dbReference type="SUPFAM" id="SSF54862">
    <property type="entry name" value="4Fe-4S ferredoxins"/>
    <property type="match status" value="2"/>
</dbReference>
<dbReference type="Pfam" id="PF00037">
    <property type="entry name" value="Fer4"/>
    <property type="match status" value="1"/>
</dbReference>
<feature type="binding site" evidence="10">
    <location>
        <position position="183"/>
    </location>
    <ligand>
        <name>[4Fe-4S] cluster</name>
        <dbReference type="ChEBI" id="CHEBI:49883"/>
        <label>2</label>
    </ligand>
</feature>
<comment type="cofactor">
    <cofactor evidence="10">
        <name>[4Fe-4S] cluster</name>
        <dbReference type="ChEBI" id="CHEBI:49883"/>
    </cofactor>
    <text evidence="10">Binds 3 [4Fe-4S] clusters.</text>
</comment>
<dbReference type="GeneID" id="302997672"/>
<comment type="subcellular location">
    <subcellularLocation>
        <location evidence="10">Cell inner membrane</location>
    </subcellularLocation>
</comment>
<dbReference type="eggNOG" id="COG2878">
    <property type="taxonomic scope" value="Bacteria"/>
</dbReference>
<keyword evidence="9 10" id="KW-0472">Membrane</keyword>
<feature type="domain" description="4Fe-4S ferredoxin-type" evidence="11">
    <location>
        <begin position="164"/>
        <end position="193"/>
    </location>
</feature>
<evidence type="ECO:0000259" key="11">
    <source>
        <dbReference type="PROSITE" id="PS51379"/>
    </source>
</evidence>
<dbReference type="RefSeq" id="WP_013700715.1">
    <property type="nucleotide sequence ID" value="NC_015385.1"/>
</dbReference>
<feature type="binding site" evidence="10">
    <location>
        <position position="153"/>
    </location>
    <ligand>
        <name>[4Fe-4S] cluster</name>
        <dbReference type="ChEBI" id="CHEBI:49883"/>
        <label>3</label>
    </ligand>
</feature>
<feature type="binding site" evidence="10">
    <location>
        <position position="139"/>
    </location>
    <ligand>
        <name>[4Fe-4S] cluster</name>
        <dbReference type="ChEBI" id="CHEBI:49883"/>
        <label>2</label>
    </ligand>
</feature>
<dbReference type="GO" id="GO:0051539">
    <property type="term" value="F:4 iron, 4 sulfur cluster binding"/>
    <property type="evidence" value="ECO:0007669"/>
    <property type="project" value="UniProtKB-UniRule"/>
</dbReference>
<keyword evidence="1 10" id="KW-0813">Transport</keyword>
<dbReference type="Proteomes" id="UP000006852">
    <property type="component" value="Chromosome"/>
</dbReference>
<evidence type="ECO:0000256" key="5">
    <source>
        <dbReference type="ARBA" id="ARBA00022967"/>
    </source>
</evidence>
<feature type="binding site" evidence="10">
    <location>
        <position position="176"/>
    </location>
    <ligand>
        <name>[4Fe-4S] cluster</name>
        <dbReference type="ChEBI" id="CHEBI:49883"/>
        <label>3</label>
    </ligand>
</feature>
<dbReference type="InterPro" id="IPR050395">
    <property type="entry name" value="4Fe4S_Ferredoxin_RnfB"/>
</dbReference>
<dbReference type="InterPro" id="IPR017896">
    <property type="entry name" value="4Fe4S_Fe-S-bd"/>
</dbReference>
<organism evidence="13 14">
    <name type="scientific">Treponema succinifaciens (strain ATCC 33096 / DSM 2489 / 6091)</name>
    <dbReference type="NCBI Taxonomy" id="869209"/>
    <lineage>
        <taxon>Bacteria</taxon>
        <taxon>Pseudomonadati</taxon>
        <taxon>Spirochaetota</taxon>
        <taxon>Spirochaetia</taxon>
        <taxon>Spirochaetales</taxon>
        <taxon>Treponemataceae</taxon>
        <taxon>Treponema</taxon>
    </lineage>
</organism>
<dbReference type="HOGENOM" id="CLU_053470_0_0_12"/>
<keyword evidence="3 10" id="KW-0479">Metal-binding</keyword>
<keyword evidence="10" id="KW-0997">Cell inner membrane</keyword>
<feature type="domain" description="4Fe-4S ferredoxin-type" evidence="11">
    <location>
        <begin position="129"/>
        <end position="163"/>
    </location>
</feature>
<dbReference type="Gene3D" id="3.30.70.20">
    <property type="match status" value="2"/>
</dbReference>
<evidence type="ECO:0000256" key="2">
    <source>
        <dbReference type="ARBA" id="ARBA00022485"/>
    </source>
</evidence>
<dbReference type="NCBIfam" id="TIGR01944">
    <property type="entry name" value="rnfB"/>
    <property type="match status" value="1"/>
</dbReference>
<feature type="binding site" evidence="10">
    <location>
        <position position="143"/>
    </location>
    <ligand>
        <name>[4Fe-4S] cluster</name>
        <dbReference type="ChEBI" id="CHEBI:49883"/>
        <label>2</label>
    </ligand>
</feature>
<reference evidence="14" key="2">
    <citation type="submission" date="2011-04" db="EMBL/GenBank/DDBJ databases">
        <title>The complete genome of chromosome of Treponema succinifaciens DSM 2489.</title>
        <authorList>
            <person name="Lucas S."/>
            <person name="Copeland A."/>
            <person name="Lapidus A."/>
            <person name="Bruce D."/>
            <person name="Goodwin L."/>
            <person name="Pitluck S."/>
            <person name="Peters L."/>
            <person name="Kyrpides N."/>
            <person name="Mavromatis K."/>
            <person name="Ivanova N."/>
            <person name="Ovchinnikova G."/>
            <person name="Teshima H."/>
            <person name="Detter J.C."/>
            <person name="Tapia R."/>
            <person name="Han C."/>
            <person name="Land M."/>
            <person name="Hauser L."/>
            <person name="Markowitz V."/>
            <person name="Cheng J.-F."/>
            <person name="Hugenholtz P."/>
            <person name="Woyke T."/>
            <person name="Wu D."/>
            <person name="Gronow S."/>
            <person name="Wellnitz S."/>
            <person name="Brambilla E."/>
            <person name="Klenk H.-P."/>
            <person name="Eisen J.A."/>
        </authorList>
    </citation>
    <scope>NUCLEOTIDE SEQUENCE [LARGE SCALE GENOMIC DNA]</scope>
    <source>
        <strain evidence="14">ATCC 33096 / DSM 2489 / 6091</strain>
    </source>
</reference>
<feature type="binding site" evidence="10">
    <location>
        <position position="173"/>
    </location>
    <ligand>
        <name>[4Fe-4S] cluster</name>
        <dbReference type="ChEBI" id="CHEBI:49883"/>
        <label>3</label>
    </ligand>
</feature>
<feature type="domain" description="4Fe-4S ferredoxin-type" evidence="11">
    <location>
        <begin position="240"/>
        <end position="269"/>
    </location>
</feature>
<evidence type="ECO:0000313" key="14">
    <source>
        <dbReference type="Proteomes" id="UP000006852"/>
    </source>
</evidence>
<evidence type="ECO:0000259" key="12">
    <source>
        <dbReference type="PROSITE" id="PS51656"/>
    </source>
</evidence>
<evidence type="ECO:0000256" key="1">
    <source>
        <dbReference type="ARBA" id="ARBA00022448"/>
    </source>
</evidence>
<evidence type="ECO:0000256" key="8">
    <source>
        <dbReference type="ARBA" id="ARBA00023014"/>
    </source>
</evidence>
<keyword evidence="14" id="KW-1185">Reference proteome</keyword>
<keyword evidence="7 10" id="KW-0408">Iron</keyword>
<dbReference type="GO" id="GO:0005886">
    <property type="term" value="C:plasma membrane"/>
    <property type="evidence" value="ECO:0007669"/>
    <property type="project" value="UniProtKB-SubCell"/>
</dbReference>
<keyword evidence="10" id="KW-1003">Cell membrane</keyword>
<keyword evidence="6 10" id="KW-0249">Electron transport</keyword>
<evidence type="ECO:0000256" key="9">
    <source>
        <dbReference type="ARBA" id="ARBA00023136"/>
    </source>
</evidence>
<dbReference type="CDD" id="cd10549">
    <property type="entry name" value="MtMvhB_like"/>
    <property type="match status" value="1"/>
</dbReference>
<accession>F2NXT8</accession>
<feature type="binding site" evidence="10">
    <location>
        <position position="49"/>
    </location>
    <ligand>
        <name>[4Fe-4S] cluster</name>
        <dbReference type="ChEBI" id="CHEBI:49883"/>
        <label>1</label>
    </ligand>
</feature>
<dbReference type="InterPro" id="IPR017900">
    <property type="entry name" value="4Fe4S_Fe_S_CS"/>
</dbReference>
<protein>
    <recommendedName>
        <fullName evidence="10">Ion-translocating oxidoreductase complex subunit B</fullName>
        <ecNumber evidence="10">7.-.-.-</ecNumber>
    </recommendedName>
    <alternativeName>
        <fullName evidence="10">Rnf electron transport complex subunit B</fullName>
    </alternativeName>
</protein>
<dbReference type="OrthoDB" id="9789936at2"/>
<feature type="domain" description="4Fe-4S ferredoxin-type" evidence="11">
    <location>
        <begin position="210"/>
        <end position="239"/>
    </location>
</feature>
<dbReference type="PANTHER" id="PTHR43560">
    <property type="entry name" value="ION-TRANSLOCATING OXIDOREDUCTASE COMPLEX SUBUNIT B"/>
    <property type="match status" value="1"/>
</dbReference>
<feature type="domain" description="4Fe-4S" evidence="12">
    <location>
        <begin position="32"/>
        <end position="91"/>
    </location>
</feature>
<gene>
    <name evidence="10" type="primary">rnfB</name>
    <name evidence="13" type="ordered locus">Tresu_0456</name>
</gene>
<evidence type="ECO:0000313" key="13">
    <source>
        <dbReference type="EMBL" id="AEB13408.1"/>
    </source>
</evidence>
<reference evidence="13 14" key="1">
    <citation type="journal article" date="2011" name="Stand. Genomic Sci.">
        <title>Complete genome sequence of Treponema succinifaciens type strain (6091).</title>
        <authorList>
            <person name="Han C."/>
            <person name="Gronow S."/>
            <person name="Teshima H."/>
            <person name="Lapidus A."/>
            <person name="Nolan M."/>
            <person name="Lucas S."/>
            <person name="Hammon N."/>
            <person name="Deshpande S."/>
            <person name="Cheng J.F."/>
            <person name="Zeytun A."/>
            <person name="Tapia R."/>
            <person name="Goodwin L."/>
            <person name="Pitluck S."/>
            <person name="Liolios K."/>
            <person name="Pagani I."/>
            <person name="Ivanova N."/>
            <person name="Mavromatis K."/>
            <person name="Mikhailova N."/>
            <person name="Huntemann M."/>
            <person name="Pati A."/>
            <person name="Chen A."/>
            <person name="Palaniappan K."/>
            <person name="Land M."/>
            <person name="Hauser L."/>
            <person name="Brambilla E.M."/>
            <person name="Rohde M."/>
            <person name="Goker M."/>
            <person name="Woyke T."/>
            <person name="Bristow J."/>
            <person name="Eisen J.A."/>
            <person name="Markowitz V."/>
            <person name="Hugenholtz P."/>
            <person name="Kyrpides N.C."/>
            <person name="Klenk H.P."/>
            <person name="Detter J.C."/>
        </authorList>
    </citation>
    <scope>NUCLEOTIDE SEQUENCE [LARGE SCALE GENOMIC DNA]</scope>
    <source>
        <strain evidence="14">ATCC 33096 / DSM 2489 / 6091</strain>
    </source>
</reference>
<evidence type="ECO:0000256" key="10">
    <source>
        <dbReference type="HAMAP-Rule" id="MF_00463"/>
    </source>
</evidence>
<dbReference type="EC" id="7.-.-.-" evidence="10"/>
<dbReference type="HAMAP" id="MF_00463">
    <property type="entry name" value="RsxB_RnfB"/>
    <property type="match status" value="1"/>
</dbReference>
<dbReference type="InterPro" id="IPR010207">
    <property type="entry name" value="Elect_transpt_cplx_RnfB/RsxB"/>
</dbReference>
<dbReference type="PROSITE" id="PS51379">
    <property type="entry name" value="4FE4S_FER_2"/>
    <property type="match status" value="4"/>
</dbReference>
<keyword evidence="2 10" id="KW-0004">4Fe-4S</keyword>
<evidence type="ECO:0000256" key="7">
    <source>
        <dbReference type="ARBA" id="ARBA00023004"/>
    </source>
</evidence>
<dbReference type="PROSITE" id="PS51656">
    <property type="entry name" value="4FE4S"/>
    <property type="match status" value="1"/>
</dbReference>
<dbReference type="AlphaFoldDB" id="F2NXT8"/>
<sequence>MNTIILTVVIALLIGFVLGTLLGLFKKIFSVEVDPKVSQAREALPGANCGGCGYAGCDSFAVAVVKGEAPANGCVAGGPSVSTALNKILGLSGDESDSAKKAAVLACHGTTECAGTKGIYNGVQTCKAAQLSVNGTKLCAFGCIGLGDCVSSCPFGALSMGDDGLPHVDYSKCVGCGKCAKACPKKLFSITNIELKGPVALCSCHNDNKPQIRKDCSAGCFKCGICAKKCPEQCIDLSSGIPAVDYSKCTSCGTCVSSCPDKVLKFMQELTAV</sequence>
<dbReference type="GO" id="GO:0022900">
    <property type="term" value="P:electron transport chain"/>
    <property type="evidence" value="ECO:0007669"/>
    <property type="project" value="UniProtKB-UniRule"/>
</dbReference>
<feature type="binding site" evidence="10">
    <location>
        <position position="179"/>
    </location>
    <ligand>
        <name>[4Fe-4S] cluster</name>
        <dbReference type="ChEBI" id="CHEBI:49883"/>
        <label>3</label>
    </ligand>
</feature>
<dbReference type="GO" id="GO:0009055">
    <property type="term" value="F:electron transfer activity"/>
    <property type="evidence" value="ECO:0007669"/>
    <property type="project" value="InterPro"/>
</dbReference>
<dbReference type="PANTHER" id="PTHR43560:SF1">
    <property type="entry name" value="ION-TRANSLOCATING OXIDOREDUCTASE COMPLEX SUBUNIT B"/>
    <property type="match status" value="1"/>
</dbReference>